<dbReference type="RefSeq" id="WP_121210149.1">
    <property type="nucleotide sequence ID" value="NZ_RBIM01000002.1"/>
</dbReference>
<evidence type="ECO:0000313" key="3">
    <source>
        <dbReference type="Proteomes" id="UP000273675"/>
    </source>
</evidence>
<dbReference type="Proteomes" id="UP000273675">
    <property type="component" value="Unassembled WGS sequence"/>
</dbReference>
<protein>
    <submittedName>
        <fullName evidence="2">Uncharacterized protein</fullName>
    </submittedName>
</protein>
<evidence type="ECO:0000256" key="1">
    <source>
        <dbReference type="SAM" id="SignalP"/>
    </source>
</evidence>
<dbReference type="OrthoDB" id="7631980at2"/>
<organism evidence="2 3">
    <name type="scientific">Maricaulis maris</name>
    <dbReference type="NCBI Taxonomy" id="74318"/>
    <lineage>
        <taxon>Bacteria</taxon>
        <taxon>Pseudomonadati</taxon>
        <taxon>Pseudomonadota</taxon>
        <taxon>Alphaproteobacteria</taxon>
        <taxon>Maricaulales</taxon>
        <taxon>Maricaulaceae</taxon>
        <taxon>Maricaulis</taxon>
    </lineage>
</organism>
<reference evidence="2 3" key="1">
    <citation type="submission" date="2018-10" db="EMBL/GenBank/DDBJ databases">
        <title>Genomic Encyclopedia of Type Strains, Phase IV (KMG-IV): sequencing the most valuable type-strain genomes for metagenomic binning, comparative biology and taxonomic classification.</title>
        <authorList>
            <person name="Goeker M."/>
        </authorList>
    </citation>
    <scope>NUCLEOTIDE SEQUENCE [LARGE SCALE GENOMIC DNA]</scope>
    <source>
        <strain evidence="2 3">DSM 4734</strain>
    </source>
</reference>
<feature type="chain" id="PRO_5019715716" evidence="1">
    <location>
        <begin position="26"/>
        <end position="172"/>
    </location>
</feature>
<evidence type="ECO:0000313" key="2">
    <source>
        <dbReference type="EMBL" id="RKR02880.1"/>
    </source>
</evidence>
<feature type="signal peptide" evidence="1">
    <location>
        <begin position="1"/>
        <end position="25"/>
    </location>
</feature>
<dbReference type="AlphaFoldDB" id="A0A495DJU4"/>
<comment type="caution">
    <text evidence="2">The sequence shown here is derived from an EMBL/GenBank/DDBJ whole genome shotgun (WGS) entry which is preliminary data.</text>
</comment>
<gene>
    <name evidence="2" type="ORF">C7435_0824</name>
</gene>
<name>A0A495DJU4_9PROT</name>
<keyword evidence="1" id="KW-0732">Signal</keyword>
<dbReference type="EMBL" id="RBIM01000002">
    <property type="protein sequence ID" value="RKR02880.1"/>
    <property type="molecule type" value="Genomic_DNA"/>
</dbReference>
<sequence length="172" mass="18806">MRSVFAFLFAALLVSASPVPGLALASPPADSGNESEGGQRGNRILTLFNLAGSDDEEDEVEEEDEDDPRSFTMPTVVAPLSREGRLTGFAYVQIRVRIADGQNIWSIRDDAHYALDAAVRAAYRNSVSNVEGSGLDVTRAVAVWQAALAEHYGPRAIERVEIRNADTRLFRR</sequence>
<proteinExistence type="predicted"/>
<accession>A0A495DJU4</accession>